<dbReference type="Proteomes" id="UP000828048">
    <property type="component" value="Chromosome 11"/>
</dbReference>
<evidence type="ECO:0000313" key="1">
    <source>
        <dbReference type="EMBL" id="KAH7853593.1"/>
    </source>
</evidence>
<sequence length="275" mass="30394">METSLTKSGMSLLFLSLLFTLIYHSHADLIGSTCEKNEYIDLCLSTLRSDPRSAAADVAGLARIMFDAALAKATATLDQIKDLLKKTSDPDLRLYLTVCAKEYQSAAEDIPIAIQNVGLHNFESRTKADDVYDEARTCEEIFTDLPSKRRQSPFTAKTEFTDLCLSTLRSDPRSVAADVKGLAHIMFDSTLAKVNTTLGQIKDLLKKTSDPDLREYLTYCAKDMNADAVVDEARNCEEIFTERPPPRQRKSPFTAVNDVVTKLVLIAAAIVESLG</sequence>
<dbReference type="EMBL" id="CM037161">
    <property type="protein sequence ID" value="KAH7853593.1"/>
    <property type="molecule type" value="Genomic_DNA"/>
</dbReference>
<protein>
    <submittedName>
        <fullName evidence="1">Uncharacterized protein</fullName>
    </submittedName>
</protein>
<accession>A0ACB7YJ83</accession>
<proteinExistence type="predicted"/>
<comment type="caution">
    <text evidence="1">The sequence shown here is derived from an EMBL/GenBank/DDBJ whole genome shotgun (WGS) entry which is preliminary data.</text>
</comment>
<organism evidence="1 2">
    <name type="scientific">Vaccinium darrowii</name>
    <dbReference type="NCBI Taxonomy" id="229202"/>
    <lineage>
        <taxon>Eukaryota</taxon>
        <taxon>Viridiplantae</taxon>
        <taxon>Streptophyta</taxon>
        <taxon>Embryophyta</taxon>
        <taxon>Tracheophyta</taxon>
        <taxon>Spermatophyta</taxon>
        <taxon>Magnoliopsida</taxon>
        <taxon>eudicotyledons</taxon>
        <taxon>Gunneridae</taxon>
        <taxon>Pentapetalae</taxon>
        <taxon>asterids</taxon>
        <taxon>Ericales</taxon>
        <taxon>Ericaceae</taxon>
        <taxon>Vaccinioideae</taxon>
        <taxon>Vaccinieae</taxon>
        <taxon>Vaccinium</taxon>
    </lineage>
</organism>
<name>A0ACB7YJ83_9ERIC</name>
<gene>
    <name evidence="1" type="ORF">Vadar_004498</name>
</gene>
<keyword evidence="2" id="KW-1185">Reference proteome</keyword>
<reference evidence="1 2" key="1">
    <citation type="journal article" date="2021" name="Hortic Res">
        <title>High-quality reference genome and annotation aids understanding of berry development for evergreen blueberry (Vaccinium darrowii).</title>
        <authorList>
            <person name="Yu J."/>
            <person name="Hulse-Kemp A.M."/>
            <person name="Babiker E."/>
            <person name="Staton M."/>
        </authorList>
    </citation>
    <scope>NUCLEOTIDE SEQUENCE [LARGE SCALE GENOMIC DNA]</scope>
    <source>
        <strain evidence="2">cv. NJ 8807/NJ 8810</strain>
        <tissue evidence="1">Young leaf</tissue>
    </source>
</reference>
<evidence type="ECO:0000313" key="2">
    <source>
        <dbReference type="Proteomes" id="UP000828048"/>
    </source>
</evidence>